<protein>
    <recommendedName>
        <fullName evidence="1">Glycoside hydrolase 123-like N-terminal domain-containing protein</fullName>
    </recommendedName>
</protein>
<dbReference type="InterPro" id="IPR053143">
    <property type="entry name" value="Arylsulfate_ST"/>
</dbReference>
<accession>A0AAV4G695</accession>
<organism evidence="2 3">
    <name type="scientific">Elysia marginata</name>
    <dbReference type="NCBI Taxonomy" id="1093978"/>
    <lineage>
        <taxon>Eukaryota</taxon>
        <taxon>Metazoa</taxon>
        <taxon>Spiralia</taxon>
        <taxon>Lophotrochozoa</taxon>
        <taxon>Mollusca</taxon>
        <taxon>Gastropoda</taxon>
        <taxon>Heterobranchia</taxon>
        <taxon>Euthyneura</taxon>
        <taxon>Panpulmonata</taxon>
        <taxon>Sacoglossa</taxon>
        <taxon>Placobranchoidea</taxon>
        <taxon>Plakobranchidae</taxon>
        <taxon>Elysia</taxon>
    </lineage>
</organism>
<sequence>MDFRKWLAKEKETNHGIPKMDYLGGGMIMTYYRGYPGNIAIIDEEGNTRWYWKDSLGVRLATLTPRNTILVLLAPATEGKAYEETIPKKFNDDVRKYYLRTGKIGFLGGTEIAEIDLTGKVLWRLNTEKKGLIIHHALAINKDSHIIAISRDFKLHKINVRGKVIDTLWGDAIVEIDSTGKVLKKWSPWSNWDISNDKKIKDLYMDRFHFNSFAEKGHGEYLLSTPIENQIWKVNINNGKLVWRFGKNGDFKIDKTALFYFQHDIQIDSQGHLTLFDNGDNPDDQTPNELRVSRTRSFSLDESSMTSKSIVDAPLPSPYYSSRMGGCVTLPNGNILQTSSKTVNCFNTEGTDYEGNFFNREINIPKGIIQPLWVGIQIPKDAVEGLYVGNITLSADGVASTTVPIRIYVINDTAKDKGIYSPWKQTRLHWLNSTLAQEHTIIPPYIPVRVSEKALSILGRDIVLGEHGLPKQIRSYFSETMTNIESRSSNMLSQPFDFEVIETKKGTLKFEATPLVFTRKEEGLVVWESKLKNPRLTISIKGSLEFDGFVGYQLEMTAKEEIDIADSRLVIRMVSDSAEYILGLGYKGGKCPEIVDWKWDVKRKNQDGVWLGNVNKGLKIEFKDEHYKRPLNTNFYLKKPLILPTSWGNNNKGGITVTRKRTETILKAYSGRRSLKKGESLRYDFTMLVTPFHTLQTDTHWENRYFHAYKPVDSIIESGANVVNIHHANTINPYINYPFIAHRQMKAYIDEAHEKGLKVKIYNTIREVSNKMYELHPLMSLNNEVFSKGSGGGAPWLQEHLNGNYIAAWYVPHLKDAAIINSGMNRWHNYYVEGMNWLVKNVGIDGVYLDDVAFDRVTMKRIKRVLIQDEHPGLIDLHSANQYNKRDGFNNSAYLYMEHFPYINRLWFGEYFDYEKASPEFFLTEVSGIPFGLMGEMLQNGGNQWRGMLYGMTNRMPWQKMSPDAIWKQWDDFGMQGSEMIGYWVKANPIKTNNKNILATVYKRDKKVLVALASWAEGEAHCKLLVDWKALGLRAENVVINIPYIREFQEQDTIKVNDEINIPTHQGLLIEIRESN</sequence>
<dbReference type="AlphaFoldDB" id="A0AAV4G695"/>
<reference evidence="2 3" key="1">
    <citation type="journal article" date="2021" name="Elife">
        <title>Chloroplast acquisition without the gene transfer in kleptoplastic sea slugs, Plakobranchus ocellatus.</title>
        <authorList>
            <person name="Maeda T."/>
            <person name="Takahashi S."/>
            <person name="Yoshida T."/>
            <person name="Shimamura S."/>
            <person name="Takaki Y."/>
            <person name="Nagai Y."/>
            <person name="Toyoda A."/>
            <person name="Suzuki Y."/>
            <person name="Arimoto A."/>
            <person name="Ishii H."/>
            <person name="Satoh N."/>
            <person name="Nishiyama T."/>
            <person name="Hasebe M."/>
            <person name="Maruyama T."/>
            <person name="Minagawa J."/>
            <person name="Obokata J."/>
            <person name="Shigenobu S."/>
        </authorList>
    </citation>
    <scope>NUCLEOTIDE SEQUENCE [LARGE SCALE GENOMIC DNA]</scope>
</reference>
<name>A0AAV4G695_9GAST</name>
<dbReference type="Proteomes" id="UP000762676">
    <property type="component" value="Unassembled WGS sequence"/>
</dbReference>
<feature type="domain" description="Glycoside hydrolase 123-like N-terminal" evidence="1">
    <location>
        <begin position="338"/>
        <end position="1072"/>
    </location>
</feature>
<dbReference type="Gene3D" id="3.20.20.80">
    <property type="entry name" value="Glycosidases"/>
    <property type="match status" value="1"/>
</dbReference>
<dbReference type="SUPFAM" id="SSF51445">
    <property type="entry name" value="(Trans)glycosidases"/>
    <property type="match status" value="1"/>
</dbReference>
<dbReference type="GO" id="GO:0004062">
    <property type="term" value="F:aryl sulfotransferase activity"/>
    <property type="evidence" value="ECO:0007669"/>
    <property type="project" value="InterPro"/>
</dbReference>
<dbReference type="InterPro" id="IPR017853">
    <property type="entry name" value="GH"/>
</dbReference>
<dbReference type="InterPro" id="IPR045711">
    <property type="entry name" value="GH123-like_N"/>
</dbReference>
<dbReference type="EMBL" id="BMAT01004790">
    <property type="protein sequence ID" value="GFR80714.1"/>
    <property type="molecule type" value="Genomic_DNA"/>
</dbReference>
<evidence type="ECO:0000259" key="1">
    <source>
        <dbReference type="Pfam" id="PF19543"/>
    </source>
</evidence>
<keyword evidence="3" id="KW-1185">Reference proteome</keyword>
<dbReference type="SUPFAM" id="SSF63829">
    <property type="entry name" value="Calcium-dependent phosphotriesterase"/>
    <property type="match status" value="1"/>
</dbReference>
<dbReference type="PANTHER" id="PTHR35340:SF5">
    <property type="entry name" value="ASST-DOMAIN-CONTAINING PROTEIN"/>
    <property type="match status" value="1"/>
</dbReference>
<comment type="caution">
    <text evidence="2">The sequence shown here is derived from an EMBL/GenBank/DDBJ whole genome shotgun (WGS) entry which is preliminary data.</text>
</comment>
<evidence type="ECO:0000313" key="2">
    <source>
        <dbReference type="EMBL" id="GFR80714.1"/>
    </source>
</evidence>
<proteinExistence type="predicted"/>
<evidence type="ECO:0000313" key="3">
    <source>
        <dbReference type="Proteomes" id="UP000762676"/>
    </source>
</evidence>
<gene>
    <name evidence="2" type="ORF">ElyMa_002322900</name>
</gene>
<dbReference type="Pfam" id="PF19543">
    <property type="entry name" value="GH123_N"/>
    <property type="match status" value="1"/>
</dbReference>
<dbReference type="PANTHER" id="PTHR35340">
    <property type="entry name" value="PQQ ENZYME REPEAT PROTEIN-RELATED"/>
    <property type="match status" value="1"/>
</dbReference>